<dbReference type="EMBL" id="LT670844">
    <property type="protein sequence ID" value="SHJ84683.1"/>
    <property type="molecule type" value="Genomic_DNA"/>
</dbReference>
<gene>
    <name evidence="1" type="ORF">SAMN05444159_1671</name>
</gene>
<organism evidence="1 2">
    <name type="scientific">Bradyrhizobium lablabi</name>
    <dbReference type="NCBI Taxonomy" id="722472"/>
    <lineage>
        <taxon>Bacteria</taxon>
        <taxon>Pseudomonadati</taxon>
        <taxon>Pseudomonadota</taxon>
        <taxon>Alphaproteobacteria</taxon>
        <taxon>Hyphomicrobiales</taxon>
        <taxon>Nitrobacteraceae</taxon>
        <taxon>Bradyrhizobium</taxon>
    </lineage>
</organism>
<dbReference type="AlphaFoldDB" id="A0A1M6MN27"/>
<proteinExistence type="predicted"/>
<sequence>MTSTIVLGLAGWLALNAAFVAVRLYVSSNGMAHSDNLRPRYPKLVRTTNQAAV</sequence>
<protein>
    <submittedName>
        <fullName evidence="1">Uncharacterized protein</fullName>
    </submittedName>
</protein>
<name>A0A1M6MN27_9BRAD</name>
<evidence type="ECO:0000313" key="2">
    <source>
        <dbReference type="Proteomes" id="UP000189935"/>
    </source>
</evidence>
<dbReference type="Proteomes" id="UP000189935">
    <property type="component" value="Chromosome I"/>
</dbReference>
<reference evidence="1 2" key="1">
    <citation type="submission" date="2016-11" db="EMBL/GenBank/DDBJ databases">
        <authorList>
            <person name="Jaros S."/>
            <person name="Januszkiewicz K."/>
            <person name="Wedrychowicz H."/>
        </authorList>
    </citation>
    <scope>NUCLEOTIDE SEQUENCE [LARGE SCALE GENOMIC DNA]</scope>
    <source>
        <strain evidence="1 2">GAS499</strain>
    </source>
</reference>
<accession>A0A1M6MN27</accession>
<evidence type="ECO:0000313" key="1">
    <source>
        <dbReference type="EMBL" id="SHJ84683.1"/>
    </source>
</evidence>